<dbReference type="SUPFAM" id="SSF143990">
    <property type="entry name" value="YbiA-like"/>
    <property type="match status" value="1"/>
</dbReference>
<organism evidence="4 5">
    <name type="scientific">Aquimarina algicola</name>
    <dbReference type="NCBI Taxonomy" id="2589995"/>
    <lineage>
        <taxon>Bacteria</taxon>
        <taxon>Pseudomonadati</taxon>
        <taxon>Bacteroidota</taxon>
        <taxon>Flavobacteriia</taxon>
        <taxon>Flavobacteriales</taxon>
        <taxon>Flavobacteriaceae</taxon>
        <taxon>Aquimarina</taxon>
    </lineage>
</organism>
<dbReference type="Pfam" id="PF08719">
    <property type="entry name" value="NADAR"/>
    <property type="match status" value="1"/>
</dbReference>
<protein>
    <submittedName>
        <fullName evidence="4">NADAR family protein</fullName>
    </submittedName>
</protein>
<reference evidence="4 5" key="1">
    <citation type="submission" date="2019-06" db="EMBL/GenBank/DDBJ databases">
        <authorList>
            <person name="Meng X."/>
        </authorList>
    </citation>
    <scope>NUCLEOTIDE SEQUENCE [LARGE SCALE GENOMIC DNA]</scope>
    <source>
        <strain evidence="4 5">M625</strain>
    </source>
</reference>
<proteinExistence type="predicted"/>
<dbReference type="Proteomes" id="UP000315540">
    <property type="component" value="Unassembled WGS sequence"/>
</dbReference>
<gene>
    <name evidence="4" type="ORF">FHK87_01580</name>
</gene>
<feature type="domain" description="NADAR" evidence="3">
    <location>
        <begin position="22"/>
        <end position="181"/>
    </location>
</feature>
<comment type="caution">
    <text evidence="4">The sequence shown here is derived from an EMBL/GenBank/DDBJ whole genome shotgun (WGS) entry which is preliminary data.</text>
</comment>
<sequence length="190" mass="22396">MKYTRQQIETIFNTGKKLKYLFFWGHTPNKDGNIGKSCFSQWWKSAFEVEGITYKTAEHWMMAEKARVFDDPKMIEEIIMSSSPMEAKQLGRKVKNFDPKIWNQHKYEIVKQGNIHKFSQHQELKDFLLSTKNRILVEASPRDRIWGIGMGQSNEKAENPNLWRGQNLLGFALMEVRDELQTHKKNEITT</sequence>
<evidence type="ECO:0000313" key="4">
    <source>
        <dbReference type="EMBL" id="TPN88934.1"/>
    </source>
</evidence>
<name>A0A504JDZ2_9FLAO</name>
<evidence type="ECO:0000313" key="5">
    <source>
        <dbReference type="Proteomes" id="UP000315540"/>
    </source>
</evidence>
<dbReference type="RefSeq" id="WP_140588970.1">
    <property type="nucleotide sequence ID" value="NZ_VFWZ01000001.1"/>
</dbReference>
<dbReference type="OrthoDB" id="67297at2"/>
<evidence type="ECO:0000259" key="3">
    <source>
        <dbReference type="Pfam" id="PF08719"/>
    </source>
</evidence>
<dbReference type="InterPro" id="IPR012816">
    <property type="entry name" value="NADAR"/>
</dbReference>
<dbReference type="EMBL" id="VFWZ01000001">
    <property type="protein sequence ID" value="TPN88934.1"/>
    <property type="molecule type" value="Genomic_DNA"/>
</dbReference>
<evidence type="ECO:0000256" key="1">
    <source>
        <dbReference type="ARBA" id="ARBA00000022"/>
    </source>
</evidence>
<dbReference type="AlphaFoldDB" id="A0A504JDZ2"/>
<keyword evidence="5" id="KW-1185">Reference proteome</keyword>
<dbReference type="CDD" id="cd15457">
    <property type="entry name" value="NADAR"/>
    <property type="match status" value="1"/>
</dbReference>
<dbReference type="NCBIfam" id="TIGR02464">
    <property type="entry name" value="ribofla_fusion"/>
    <property type="match status" value="1"/>
</dbReference>
<dbReference type="Gene3D" id="1.10.357.40">
    <property type="entry name" value="YbiA-like"/>
    <property type="match status" value="1"/>
</dbReference>
<comment type="catalytic activity">
    <reaction evidence="1">
        <text>5-amino-6-(5-phospho-D-ribosylamino)uracil + H2O = 5,6-diaminouracil + D-ribose 5-phosphate</text>
        <dbReference type="Rhea" id="RHEA:55020"/>
        <dbReference type="ChEBI" id="CHEBI:15377"/>
        <dbReference type="ChEBI" id="CHEBI:46252"/>
        <dbReference type="ChEBI" id="CHEBI:58453"/>
        <dbReference type="ChEBI" id="CHEBI:78346"/>
    </reaction>
</comment>
<dbReference type="InterPro" id="IPR037238">
    <property type="entry name" value="YbiA-like_sf"/>
</dbReference>
<comment type="catalytic activity">
    <reaction evidence="2">
        <text>2,5-diamino-6-hydroxy-4-(5-phosphoribosylamino)-pyrimidine + H2O = 2,5,6-triamino-4-hydroxypyrimidine + D-ribose 5-phosphate</text>
        <dbReference type="Rhea" id="RHEA:23436"/>
        <dbReference type="ChEBI" id="CHEBI:15377"/>
        <dbReference type="ChEBI" id="CHEBI:58614"/>
        <dbReference type="ChEBI" id="CHEBI:78346"/>
        <dbReference type="ChEBI" id="CHEBI:137796"/>
    </reaction>
</comment>
<accession>A0A504JDZ2</accession>
<evidence type="ECO:0000256" key="2">
    <source>
        <dbReference type="ARBA" id="ARBA00000751"/>
    </source>
</evidence>